<accession>A0A1Q3B8M8</accession>
<proteinExistence type="predicted"/>
<organism evidence="3 4">
    <name type="scientific">Cephalotus follicularis</name>
    <name type="common">Albany pitcher plant</name>
    <dbReference type="NCBI Taxonomy" id="3775"/>
    <lineage>
        <taxon>Eukaryota</taxon>
        <taxon>Viridiplantae</taxon>
        <taxon>Streptophyta</taxon>
        <taxon>Embryophyta</taxon>
        <taxon>Tracheophyta</taxon>
        <taxon>Spermatophyta</taxon>
        <taxon>Magnoliopsida</taxon>
        <taxon>eudicotyledons</taxon>
        <taxon>Gunneridae</taxon>
        <taxon>Pentapetalae</taxon>
        <taxon>rosids</taxon>
        <taxon>fabids</taxon>
        <taxon>Oxalidales</taxon>
        <taxon>Cephalotaceae</taxon>
        <taxon>Cephalotus</taxon>
    </lineage>
</organism>
<comment type="caution">
    <text evidence="3">The sequence shown here is derived from an EMBL/GenBank/DDBJ whole genome shotgun (WGS) entry which is preliminary data.</text>
</comment>
<dbReference type="PANTHER" id="PTHR47926">
    <property type="entry name" value="PENTATRICOPEPTIDE REPEAT-CONTAINING PROTEIN"/>
    <property type="match status" value="1"/>
</dbReference>
<dbReference type="InterPro" id="IPR046848">
    <property type="entry name" value="E_motif"/>
</dbReference>
<protein>
    <submittedName>
        <fullName evidence="3">PPR domain-containing protein/PPR_2 domain-containing protein</fullName>
    </submittedName>
</protein>
<dbReference type="InterPro" id="IPR002885">
    <property type="entry name" value="PPR_rpt"/>
</dbReference>
<dbReference type="PANTHER" id="PTHR47926:SF375">
    <property type="entry name" value="PENTATRICOPEPTIDE REPEAT-CONTAINING PROTEIN"/>
    <property type="match status" value="1"/>
</dbReference>
<name>A0A1Q3B8M8_CEPFO</name>
<dbReference type="Gene3D" id="1.25.40.10">
    <property type="entry name" value="Tetratricopeptide repeat domain"/>
    <property type="match status" value="3"/>
</dbReference>
<evidence type="ECO:0000313" key="3">
    <source>
        <dbReference type="EMBL" id="GAV64320.1"/>
    </source>
</evidence>
<dbReference type="PROSITE" id="PS51375">
    <property type="entry name" value="PPR"/>
    <property type="match status" value="3"/>
</dbReference>
<dbReference type="OrthoDB" id="1859199at2759"/>
<gene>
    <name evidence="3" type="ORF">CFOL_v3_07838</name>
</gene>
<dbReference type="Pfam" id="PF13041">
    <property type="entry name" value="PPR_2"/>
    <property type="match status" value="3"/>
</dbReference>
<evidence type="ECO:0000313" key="4">
    <source>
        <dbReference type="Proteomes" id="UP000187406"/>
    </source>
</evidence>
<dbReference type="Proteomes" id="UP000187406">
    <property type="component" value="Unassembled WGS sequence"/>
</dbReference>
<keyword evidence="4" id="KW-1185">Reference proteome</keyword>
<feature type="repeat" description="PPR" evidence="2">
    <location>
        <begin position="237"/>
        <end position="271"/>
    </location>
</feature>
<feature type="repeat" description="PPR" evidence="2">
    <location>
        <begin position="127"/>
        <end position="161"/>
    </location>
</feature>
<sequence>LVEMYARSGKYLEARRLFDLMRNRDELTYTSMIAGYGMQGEGRGALKLFEEMNKFQIKPDDVTMVVVLSAYSHCGLVFEGEMVFKEMYSVYDFNKYLLIWYSPVEMYARSGKYLEVRSLFDLMRNRDELTYTSMIAGYGMQGEGRGALKLFEEMNKFQIKPDDVTMVVVLSAYSHCRLVFEGEMVFKEMHSVYDCYITMREDFNKYLLIWYSLVEMYARSGKYLEARRLFDLMRNRDELTYTSMIAGYGMQGEGRGALKLFEEMNKFQIKPDDVTMVVVLSAYSHCGLVFEGEMVFKEMYSVYGIIPRLERFDCMVDLYGRAGFLSKAKEIISRMPYRPSTALWATLLGDCWIGNTEVGILAAEKLLEMGPENSGYYVLIAYLYATAGCWDKLAKARIFIRD</sequence>
<evidence type="ECO:0000256" key="2">
    <source>
        <dbReference type="PROSITE-ProRule" id="PRU00708"/>
    </source>
</evidence>
<dbReference type="STRING" id="3775.A0A1Q3B8M8"/>
<dbReference type="NCBIfam" id="TIGR00756">
    <property type="entry name" value="PPR"/>
    <property type="match status" value="4"/>
</dbReference>
<evidence type="ECO:0000256" key="1">
    <source>
        <dbReference type="ARBA" id="ARBA00022737"/>
    </source>
</evidence>
<dbReference type="AlphaFoldDB" id="A0A1Q3B8M8"/>
<feature type="non-terminal residue" evidence="3">
    <location>
        <position position="402"/>
    </location>
</feature>
<dbReference type="EMBL" id="BDDD01000339">
    <property type="protein sequence ID" value="GAV64320.1"/>
    <property type="molecule type" value="Genomic_DNA"/>
</dbReference>
<reference evidence="4" key="1">
    <citation type="submission" date="2016-04" db="EMBL/GenBank/DDBJ databases">
        <title>Cephalotus genome sequencing.</title>
        <authorList>
            <person name="Fukushima K."/>
            <person name="Hasebe M."/>
            <person name="Fang X."/>
        </authorList>
    </citation>
    <scope>NUCLEOTIDE SEQUENCE [LARGE SCALE GENOMIC DNA]</scope>
    <source>
        <strain evidence="4">cv. St1</strain>
    </source>
</reference>
<dbReference type="InterPro" id="IPR046960">
    <property type="entry name" value="PPR_At4g14850-like_plant"/>
</dbReference>
<feature type="non-terminal residue" evidence="3">
    <location>
        <position position="1"/>
    </location>
</feature>
<dbReference type="GO" id="GO:0003723">
    <property type="term" value="F:RNA binding"/>
    <property type="evidence" value="ECO:0007669"/>
    <property type="project" value="InterPro"/>
</dbReference>
<dbReference type="GO" id="GO:0009451">
    <property type="term" value="P:RNA modification"/>
    <property type="evidence" value="ECO:0007669"/>
    <property type="project" value="InterPro"/>
</dbReference>
<keyword evidence="1" id="KW-0677">Repeat</keyword>
<dbReference type="InParanoid" id="A0A1Q3B8M8"/>
<dbReference type="FunFam" id="1.25.40.10:FF:000090">
    <property type="entry name" value="Pentatricopeptide repeat-containing protein, chloroplastic"/>
    <property type="match status" value="1"/>
</dbReference>
<dbReference type="InterPro" id="IPR011990">
    <property type="entry name" value="TPR-like_helical_dom_sf"/>
</dbReference>
<feature type="repeat" description="PPR" evidence="2">
    <location>
        <begin position="25"/>
        <end position="59"/>
    </location>
</feature>
<dbReference type="Pfam" id="PF20431">
    <property type="entry name" value="E_motif"/>
    <property type="match status" value="1"/>
</dbReference>
<dbReference type="Pfam" id="PF01535">
    <property type="entry name" value="PPR"/>
    <property type="match status" value="4"/>
</dbReference>